<keyword evidence="2 6" id="KW-0378">Hydrolase</keyword>
<keyword evidence="4" id="KW-0472">Membrane</keyword>
<dbReference type="PROSITE" id="PS51762">
    <property type="entry name" value="GH16_2"/>
    <property type="match status" value="1"/>
</dbReference>
<dbReference type="PANTHER" id="PTHR10963">
    <property type="entry name" value="GLYCOSYL HYDROLASE-RELATED"/>
    <property type="match status" value="1"/>
</dbReference>
<dbReference type="AlphaFoldDB" id="A0A6N2ZEH1"/>
<dbReference type="GO" id="GO:0005975">
    <property type="term" value="P:carbohydrate metabolic process"/>
    <property type="evidence" value="ECO:0007669"/>
    <property type="project" value="InterPro"/>
</dbReference>
<evidence type="ECO:0000259" key="5">
    <source>
        <dbReference type="PROSITE" id="PS51762"/>
    </source>
</evidence>
<dbReference type="EMBL" id="CACRTV010000017">
    <property type="protein sequence ID" value="VYT76200.1"/>
    <property type="molecule type" value="Genomic_DNA"/>
</dbReference>
<evidence type="ECO:0000256" key="2">
    <source>
        <dbReference type="ARBA" id="ARBA00022801"/>
    </source>
</evidence>
<evidence type="ECO:0000313" key="6">
    <source>
        <dbReference type="EMBL" id="VYT76200.1"/>
    </source>
</evidence>
<keyword evidence="4" id="KW-1133">Transmembrane helix</keyword>
<protein>
    <submittedName>
        <fullName evidence="6">Glucan endo-1,3-beta-glucosidase A1</fullName>
        <ecNumber evidence="6">3.2.1.39</ecNumber>
    </submittedName>
</protein>
<dbReference type="InterPro" id="IPR000757">
    <property type="entry name" value="Beta-glucanase-like"/>
</dbReference>
<sequence>MKKHKKALSLLVLSGIVGGLITNIPLKEVSASTVKHQYELADLQNSNFIKNGNFEEENNYWNIVGQNSSIITDKDNNKYGKLGKTTDPHANGHIWQDVTLKPNTTYILKAKVKVLSDDENSYVTLDVKKGGSSEAKYFKDKKVTAINNEWQEVSLEFTTDETTKYAVGIGRWEDNASASLKDSEAYIDDVSVEYKDSIDKENYDFVWADDFNDENLNLSNWEYELGSIRGIEQQHYVNDPENVSIRKNGDNGELVLKATDRPKELQYNNPRDNDRKVIYDSGSVRTHGKQEFLYGRIEMKAKLPKGKSVFPAFWTLGSDFTLDGDVSSEQGYGWARCGEIDIMELIGSEENEAGNKTVYQTIHTSNKPDSNTDHKLLGTSYTIDEDFYDDYHIFGIDWSKGKLDFYVDDKIVSSIDYSNDEIARKCLDRPQYIQFNLAMGGAWPGEISEGLAGTEFAIDYVYYAQTPQQKADAEAYYKDAPRLSGYKDLTIYEGETDAVLENVVAENGDVDFSITDQPQFNKKEQNATSDNPLTSVDLLCTGKNDLDSLAKLPAGEYTLYYTALPKNMQLESSNPEDPNSPMVPLASEEYKFDRKAVNLTIKERNSNEEIPLTPIKPADPVITDKPNNDNNNNNNNNGSGTETPDIPKTGDTSKTNLLFYILVASSGLAIFSFSKKAKKKVIE</sequence>
<organism evidence="6">
    <name type="scientific">Clostridium paraputrificum</name>
    <dbReference type="NCBI Taxonomy" id="29363"/>
    <lineage>
        <taxon>Bacteria</taxon>
        <taxon>Bacillati</taxon>
        <taxon>Bacillota</taxon>
        <taxon>Clostridia</taxon>
        <taxon>Eubacteriales</taxon>
        <taxon>Clostridiaceae</taxon>
        <taxon>Clostridium</taxon>
    </lineage>
</organism>
<gene>
    <name evidence="6" type="primary">glcA</name>
    <name evidence="6" type="ORF">CPLFYP93_00534</name>
</gene>
<accession>A0A6N2ZEH1</accession>
<dbReference type="Gene3D" id="2.60.120.200">
    <property type="match status" value="1"/>
</dbReference>
<keyword evidence="4" id="KW-0812">Transmembrane</keyword>
<keyword evidence="6" id="KW-0326">Glycosidase</keyword>
<dbReference type="SUPFAM" id="SSF49785">
    <property type="entry name" value="Galactose-binding domain-like"/>
    <property type="match status" value="1"/>
</dbReference>
<feature type="domain" description="GH16" evidence="5">
    <location>
        <begin position="148"/>
        <end position="469"/>
    </location>
</feature>
<dbReference type="SUPFAM" id="SSF49899">
    <property type="entry name" value="Concanavalin A-like lectins/glucanases"/>
    <property type="match status" value="1"/>
</dbReference>
<dbReference type="InterPro" id="IPR003305">
    <property type="entry name" value="CenC_carb-bd"/>
</dbReference>
<dbReference type="GO" id="GO:0042973">
    <property type="term" value="F:glucan endo-1,3-beta-D-glucosidase activity"/>
    <property type="evidence" value="ECO:0007669"/>
    <property type="project" value="UniProtKB-EC"/>
</dbReference>
<evidence type="ECO:0000256" key="1">
    <source>
        <dbReference type="ARBA" id="ARBA00006865"/>
    </source>
</evidence>
<feature type="region of interest" description="Disordered" evidence="3">
    <location>
        <begin position="608"/>
        <end position="649"/>
    </location>
</feature>
<dbReference type="Pfam" id="PF00722">
    <property type="entry name" value="Glyco_hydro_16"/>
    <property type="match status" value="1"/>
</dbReference>
<proteinExistence type="inferred from homology"/>
<dbReference type="CDD" id="cd08023">
    <property type="entry name" value="GH16_laminarinase_like"/>
    <property type="match status" value="1"/>
</dbReference>
<reference evidence="6" key="1">
    <citation type="submission" date="2019-11" db="EMBL/GenBank/DDBJ databases">
        <authorList>
            <person name="Feng L."/>
        </authorList>
    </citation>
    <scope>NUCLEOTIDE SEQUENCE</scope>
    <source>
        <strain evidence="6">CParaputrificumLFYP93</strain>
    </source>
</reference>
<comment type="similarity">
    <text evidence="1">Belongs to the glycosyl hydrolase 16 family.</text>
</comment>
<dbReference type="InterPro" id="IPR050546">
    <property type="entry name" value="Glycosyl_Hydrlase_16"/>
</dbReference>
<dbReference type="Gene3D" id="2.60.120.260">
    <property type="entry name" value="Galactose-binding domain-like"/>
    <property type="match status" value="1"/>
</dbReference>
<evidence type="ECO:0000256" key="4">
    <source>
        <dbReference type="SAM" id="Phobius"/>
    </source>
</evidence>
<feature type="compositionally biased region" description="Low complexity" evidence="3">
    <location>
        <begin position="628"/>
        <end position="637"/>
    </location>
</feature>
<dbReference type="EC" id="3.2.1.39" evidence="6"/>
<feature type="transmembrane region" description="Helical" evidence="4">
    <location>
        <begin position="657"/>
        <end position="674"/>
    </location>
</feature>
<evidence type="ECO:0000256" key="3">
    <source>
        <dbReference type="SAM" id="MobiDB-lite"/>
    </source>
</evidence>
<dbReference type="PANTHER" id="PTHR10963:SF55">
    <property type="entry name" value="GLYCOSIDE HYDROLASE FAMILY 16 PROTEIN"/>
    <property type="match status" value="1"/>
</dbReference>
<dbReference type="InterPro" id="IPR013320">
    <property type="entry name" value="ConA-like_dom_sf"/>
</dbReference>
<dbReference type="RefSeq" id="WP_156559006.1">
    <property type="nucleotide sequence ID" value="NZ_CACRTV010000017.1"/>
</dbReference>
<dbReference type="Pfam" id="PF02018">
    <property type="entry name" value="CBM_4_9"/>
    <property type="match status" value="1"/>
</dbReference>
<dbReference type="InterPro" id="IPR008979">
    <property type="entry name" value="Galactose-bd-like_sf"/>
</dbReference>
<name>A0A6N2ZEH1_9CLOT</name>